<dbReference type="KEGG" id="msz:MSSIH_0661"/>
<keyword evidence="1" id="KW-1133">Transmembrane helix</keyword>
<gene>
    <name evidence="2" type="ORF">MSSIH_0661</name>
</gene>
<keyword evidence="1" id="KW-0812">Transmembrane</keyword>
<sequence>MGKQDELKRERRWIVIAFSIGAAVESLYGAFVLGPALDSTTEGTAIGIAIGIGTGVSLGTFFNSRESPEKFSF</sequence>
<evidence type="ECO:0000256" key="1">
    <source>
        <dbReference type="SAM" id="Phobius"/>
    </source>
</evidence>
<proteinExistence type="predicted"/>
<dbReference type="GeneID" id="41604633"/>
<dbReference type="EMBL" id="CP009507">
    <property type="protein sequence ID" value="AKB31351.1"/>
    <property type="molecule type" value="Genomic_DNA"/>
</dbReference>
<dbReference type="AlphaFoldDB" id="A0A0E3LA39"/>
<dbReference type="HOGENOM" id="CLU_179016_0_0_2"/>
<evidence type="ECO:0000313" key="2">
    <source>
        <dbReference type="EMBL" id="AKB31351.1"/>
    </source>
</evidence>
<accession>A0A0E3LA39</accession>
<keyword evidence="1" id="KW-0472">Membrane</keyword>
<feature type="transmembrane region" description="Helical" evidence="1">
    <location>
        <begin position="43"/>
        <end position="62"/>
    </location>
</feature>
<name>A0A0E3LA39_9EURY</name>
<organism evidence="2 3">
    <name type="scientific">Methanosarcina siciliae HI350</name>
    <dbReference type="NCBI Taxonomy" id="1434119"/>
    <lineage>
        <taxon>Archaea</taxon>
        <taxon>Methanobacteriati</taxon>
        <taxon>Methanobacteriota</taxon>
        <taxon>Stenosarchaea group</taxon>
        <taxon>Methanomicrobia</taxon>
        <taxon>Methanosarcinales</taxon>
        <taxon>Methanosarcinaceae</taxon>
        <taxon>Methanosarcina</taxon>
    </lineage>
</organism>
<feature type="transmembrane region" description="Helical" evidence="1">
    <location>
        <begin position="12"/>
        <end position="31"/>
    </location>
</feature>
<dbReference type="RefSeq" id="WP_048170106.1">
    <property type="nucleotide sequence ID" value="NZ_CP009507.1"/>
</dbReference>
<dbReference type="GeneID" id="24859464"/>
<dbReference type="Proteomes" id="UP000033092">
    <property type="component" value="Chromosome"/>
</dbReference>
<protein>
    <submittedName>
        <fullName evidence="2">Uncharacterized protein</fullName>
    </submittedName>
</protein>
<dbReference type="PATRIC" id="fig|1434119.4.peg.833"/>
<reference evidence="2 3" key="1">
    <citation type="submission" date="2014-07" db="EMBL/GenBank/DDBJ databases">
        <title>Methanogenic archaea and the global carbon cycle.</title>
        <authorList>
            <person name="Henriksen J.R."/>
            <person name="Luke J."/>
            <person name="Reinhart S."/>
            <person name="Benedict M.N."/>
            <person name="Youngblut N.D."/>
            <person name="Metcalf M.E."/>
            <person name="Whitaker R.J."/>
            <person name="Metcalf W.W."/>
        </authorList>
    </citation>
    <scope>NUCLEOTIDE SEQUENCE [LARGE SCALE GENOMIC DNA]</scope>
    <source>
        <strain evidence="2 3">HI350</strain>
    </source>
</reference>
<evidence type="ECO:0000313" key="3">
    <source>
        <dbReference type="Proteomes" id="UP000033092"/>
    </source>
</evidence>